<dbReference type="EMBL" id="VSSQ01090167">
    <property type="protein sequence ID" value="MPN36182.1"/>
    <property type="molecule type" value="Genomic_DNA"/>
</dbReference>
<sequence>MCRFREIGEPECPRAPLDGVRSTEYGVQLLRIRILDIQIEQQPFHCRQMFRRLVEEHLIKLTHVDSHATPRAQPPPLGGRYWYANDLPLAGRSAAS</sequence>
<evidence type="ECO:0000313" key="1">
    <source>
        <dbReference type="EMBL" id="MPN36182.1"/>
    </source>
</evidence>
<dbReference type="AlphaFoldDB" id="A0A645HCT8"/>
<gene>
    <name evidence="1" type="ORF">SDC9_183689</name>
</gene>
<accession>A0A645HCT8</accession>
<name>A0A645HCT8_9ZZZZ</name>
<protein>
    <submittedName>
        <fullName evidence="1">Uncharacterized protein</fullName>
    </submittedName>
</protein>
<comment type="caution">
    <text evidence="1">The sequence shown here is derived from an EMBL/GenBank/DDBJ whole genome shotgun (WGS) entry which is preliminary data.</text>
</comment>
<reference evidence="1" key="1">
    <citation type="submission" date="2019-08" db="EMBL/GenBank/DDBJ databases">
        <authorList>
            <person name="Kucharzyk K."/>
            <person name="Murdoch R.W."/>
            <person name="Higgins S."/>
            <person name="Loffler F."/>
        </authorList>
    </citation>
    <scope>NUCLEOTIDE SEQUENCE</scope>
</reference>
<proteinExistence type="predicted"/>
<organism evidence="1">
    <name type="scientific">bioreactor metagenome</name>
    <dbReference type="NCBI Taxonomy" id="1076179"/>
    <lineage>
        <taxon>unclassified sequences</taxon>
        <taxon>metagenomes</taxon>
        <taxon>ecological metagenomes</taxon>
    </lineage>
</organism>